<keyword evidence="5" id="KW-0378">Hydrolase</keyword>
<organism evidence="5 6">
    <name type="scientific">Actinopolyspora xinjiangensis</name>
    <dbReference type="NCBI Taxonomy" id="405564"/>
    <lineage>
        <taxon>Bacteria</taxon>
        <taxon>Bacillati</taxon>
        <taxon>Actinomycetota</taxon>
        <taxon>Actinomycetes</taxon>
        <taxon>Actinopolysporales</taxon>
        <taxon>Actinopolysporaceae</taxon>
        <taxon>Actinopolyspora</taxon>
    </lineage>
</organism>
<dbReference type="Proteomes" id="UP000199497">
    <property type="component" value="Unassembled WGS sequence"/>
</dbReference>
<dbReference type="RefSeq" id="WP_092604734.1">
    <property type="nucleotide sequence ID" value="NZ_FNJR01000034.1"/>
</dbReference>
<dbReference type="GO" id="GO:0046872">
    <property type="term" value="F:metal ion binding"/>
    <property type="evidence" value="ECO:0007669"/>
    <property type="project" value="UniProtKB-KW"/>
</dbReference>
<keyword evidence="2" id="KW-0479">Metal-binding</keyword>
<dbReference type="OrthoDB" id="3699454at2"/>
<evidence type="ECO:0000256" key="1">
    <source>
        <dbReference type="ARBA" id="ARBA00001968"/>
    </source>
</evidence>
<dbReference type="AlphaFoldDB" id="A0A1H0X449"/>
<reference evidence="6" key="1">
    <citation type="submission" date="2016-10" db="EMBL/GenBank/DDBJ databases">
        <authorList>
            <person name="Varghese N."/>
            <person name="Submissions S."/>
        </authorList>
    </citation>
    <scope>NUCLEOTIDE SEQUENCE [LARGE SCALE GENOMIC DNA]</scope>
    <source>
        <strain evidence="6">DSM 46732</strain>
    </source>
</reference>
<comment type="cofactor">
    <cofactor evidence="1">
        <name>a divalent metal cation</name>
        <dbReference type="ChEBI" id="CHEBI:60240"/>
    </cofactor>
</comment>
<accession>A0A1H0X449</accession>
<dbReference type="GO" id="GO:0004519">
    <property type="term" value="F:endonuclease activity"/>
    <property type="evidence" value="ECO:0007669"/>
    <property type="project" value="UniProtKB-KW"/>
</dbReference>
<protein>
    <submittedName>
        <fullName evidence="5">DDE superfamily endonuclease</fullName>
    </submittedName>
</protein>
<sequence length="267" mass="29983">MVFDQKPTHTRKSRCDTTGLCEDQLCRLTERISGVVHWDTRNTFSVLTAVAITLKYFRTHLTQQQLAAVPQTTRSTLSRVLSRIEPILADILEEFCLTPEEIGDDAAVIDGVFLPTGNRRDQDQLYSGTHRRYGVSFHAATDIQRNLITLSEIFPGATHDLTVFRESSYYMAPNQSNTLGDLGYLGSTVTHPRTSPKGYELDSTPEKIQHGPIPSPRSRRTRHRSPEKLENHRHTLPPTTHSPATSAPHHHRNPTPPNESPAHQLSA</sequence>
<name>A0A1H0X449_9ACTN</name>
<evidence type="ECO:0000313" key="5">
    <source>
        <dbReference type="EMBL" id="SDP97505.1"/>
    </source>
</evidence>
<feature type="domain" description="DDE Tnp4" evidence="4">
    <location>
        <begin position="118"/>
        <end position="202"/>
    </location>
</feature>
<keyword evidence="5" id="KW-0540">Nuclease</keyword>
<dbReference type="STRING" id="405564.SAMN04487905_1341"/>
<evidence type="ECO:0000313" key="6">
    <source>
        <dbReference type="Proteomes" id="UP000199497"/>
    </source>
</evidence>
<proteinExistence type="predicted"/>
<evidence type="ECO:0000256" key="3">
    <source>
        <dbReference type="SAM" id="MobiDB-lite"/>
    </source>
</evidence>
<feature type="compositionally biased region" description="Basic and acidic residues" evidence="3">
    <location>
        <begin position="224"/>
        <end position="233"/>
    </location>
</feature>
<keyword evidence="6" id="KW-1185">Reference proteome</keyword>
<feature type="compositionally biased region" description="Low complexity" evidence="3">
    <location>
        <begin position="236"/>
        <end position="247"/>
    </location>
</feature>
<gene>
    <name evidence="5" type="ORF">SAMN04487905_1341</name>
</gene>
<evidence type="ECO:0000259" key="4">
    <source>
        <dbReference type="Pfam" id="PF13359"/>
    </source>
</evidence>
<keyword evidence="5" id="KW-0255">Endonuclease</keyword>
<dbReference type="InterPro" id="IPR027806">
    <property type="entry name" value="HARBI1_dom"/>
</dbReference>
<evidence type="ECO:0000256" key="2">
    <source>
        <dbReference type="ARBA" id="ARBA00022723"/>
    </source>
</evidence>
<dbReference type="Pfam" id="PF13359">
    <property type="entry name" value="DDE_Tnp_4"/>
    <property type="match status" value="1"/>
</dbReference>
<dbReference type="EMBL" id="FNJR01000034">
    <property type="protein sequence ID" value="SDP97505.1"/>
    <property type="molecule type" value="Genomic_DNA"/>
</dbReference>
<feature type="region of interest" description="Disordered" evidence="3">
    <location>
        <begin position="183"/>
        <end position="267"/>
    </location>
</feature>